<feature type="transmembrane region" description="Helical" evidence="1">
    <location>
        <begin position="93"/>
        <end position="114"/>
    </location>
</feature>
<feature type="transmembrane region" description="Helical" evidence="1">
    <location>
        <begin position="145"/>
        <end position="165"/>
    </location>
</feature>
<accession>A0ABU9CB87</accession>
<comment type="caution">
    <text evidence="2">The sequence shown here is derived from an EMBL/GenBank/DDBJ whole genome shotgun (WGS) entry which is preliminary data.</text>
</comment>
<keyword evidence="1" id="KW-0472">Membrane</keyword>
<feature type="transmembrane region" description="Helical" evidence="1">
    <location>
        <begin position="211"/>
        <end position="233"/>
    </location>
</feature>
<evidence type="ECO:0000313" key="2">
    <source>
        <dbReference type="EMBL" id="MEK8049139.1"/>
    </source>
</evidence>
<gene>
    <name evidence="2" type="ORF">AACH10_02705</name>
</gene>
<proteinExistence type="predicted"/>
<keyword evidence="1" id="KW-1133">Transmembrane helix</keyword>
<evidence type="ECO:0000256" key="1">
    <source>
        <dbReference type="SAM" id="Phobius"/>
    </source>
</evidence>
<dbReference type="Proteomes" id="UP001365405">
    <property type="component" value="Unassembled WGS sequence"/>
</dbReference>
<name>A0ABU9CB87_9BURK</name>
<organism evidence="2 3">
    <name type="scientific">Pseudaquabacterium inlustre</name>
    <dbReference type="NCBI Taxonomy" id="2984192"/>
    <lineage>
        <taxon>Bacteria</taxon>
        <taxon>Pseudomonadati</taxon>
        <taxon>Pseudomonadota</taxon>
        <taxon>Betaproteobacteria</taxon>
        <taxon>Burkholderiales</taxon>
        <taxon>Sphaerotilaceae</taxon>
        <taxon>Pseudaquabacterium</taxon>
    </lineage>
</organism>
<dbReference type="EMBL" id="JBBUTH010000001">
    <property type="protein sequence ID" value="MEK8049139.1"/>
    <property type="molecule type" value="Genomic_DNA"/>
</dbReference>
<dbReference type="RefSeq" id="WP_341408811.1">
    <property type="nucleotide sequence ID" value="NZ_JBBUTH010000001.1"/>
</dbReference>
<feature type="transmembrane region" description="Helical" evidence="1">
    <location>
        <begin position="177"/>
        <end position="199"/>
    </location>
</feature>
<keyword evidence="1" id="KW-0812">Transmembrane</keyword>
<keyword evidence="3" id="KW-1185">Reference proteome</keyword>
<sequence>MHMNLSDVVWALGQALQLLAAAPWAWLGLVLAYLLVVESLMFVPRVGFVLKLWAASLGQAPVLAIAALLAAGPAASGLAMWQAGTQALAQPPASQAALALGPLLAFAAGLVLLWRRAGTVPLRFFFGNVLRDAPPAKHDFLAFKLVMHGAGLPFVFVPAAVVLAGRPGWDGLWHGLTLAWAHPWALGVLGLAGVMFERLSARLATRLPRPWSGLALVPLLLGFVGLSFAWLYALSALAVAR</sequence>
<protein>
    <submittedName>
        <fullName evidence="2">Uncharacterized protein</fullName>
    </submittedName>
</protein>
<reference evidence="2 3" key="1">
    <citation type="submission" date="2024-04" db="EMBL/GenBank/DDBJ databases">
        <title>Novel species of the genus Ideonella isolated from streams.</title>
        <authorList>
            <person name="Lu H."/>
        </authorList>
    </citation>
    <scope>NUCLEOTIDE SEQUENCE [LARGE SCALE GENOMIC DNA]</scope>
    <source>
        <strain evidence="2 3">DXS22W</strain>
    </source>
</reference>
<evidence type="ECO:0000313" key="3">
    <source>
        <dbReference type="Proteomes" id="UP001365405"/>
    </source>
</evidence>